<dbReference type="PANTHER" id="PTHR19282:SF487">
    <property type="entry name" value="CD151 ANTIGEN"/>
    <property type="match status" value="1"/>
</dbReference>
<evidence type="ECO:0000256" key="10">
    <source>
        <dbReference type="SAM" id="MobiDB-lite"/>
    </source>
</evidence>
<dbReference type="Proteomes" id="UP000028990">
    <property type="component" value="Unassembled WGS sequence"/>
</dbReference>
<keyword evidence="9" id="KW-0449">Lipoprotein</keyword>
<evidence type="ECO:0000256" key="5">
    <source>
        <dbReference type="ARBA" id="ARBA00022989"/>
    </source>
</evidence>
<dbReference type="FunFam" id="1.10.1450.10:FF:000005">
    <property type="entry name" value="Tetraspanin"/>
    <property type="match status" value="1"/>
</dbReference>
<evidence type="ECO:0000256" key="8">
    <source>
        <dbReference type="ARBA" id="ARBA00023180"/>
    </source>
</evidence>
<dbReference type="InterPro" id="IPR002048">
    <property type="entry name" value="EF_hand_dom"/>
</dbReference>
<name>A0A091D5R1_FUKDA</name>
<dbReference type="CDD" id="cd03155">
    <property type="entry name" value="CD151_like_LEL"/>
    <property type="match status" value="1"/>
</dbReference>
<feature type="transmembrane region" description="Helical" evidence="11">
    <location>
        <begin position="289"/>
        <end position="314"/>
    </location>
</feature>
<keyword evidence="3" id="KW-1003">Cell membrane</keyword>
<dbReference type="PRINTS" id="PR00259">
    <property type="entry name" value="TMFOUR"/>
</dbReference>
<keyword evidence="8" id="KW-0325">Glycoprotein</keyword>
<dbReference type="InterPro" id="IPR018499">
    <property type="entry name" value="Tetraspanin/Peripherin"/>
</dbReference>
<evidence type="ECO:0000256" key="9">
    <source>
        <dbReference type="ARBA" id="ARBA00023288"/>
    </source>
</evidence>
<evidence type="ECO:0000259" key="12">
    <source>
        <dbReference type="PROSITE" id="PS50222"/>
    </source>
</evidence>
<keyword evidence="14" id="KW-1185">Reference proteome</keyword>
<feature type="region of interest" description="Disordered" evidence="10">
    <location>
        <begin position="195"/>
        <end position="215"/>
    </location>
</feature>
<dbReference type="GO" id="GO:0005509">
    <property type="term" value="F:calcium ion binding"/>
    <property type="evidence" value="ECO:0007669"/>
    <property type="project" value="InterPro"/>
</dbReference>
<dbReference type="PANTHER" id="PTHR19282">
    <property type="entry name" value="TETRASPANIN"/>
    <property type="match status" value="1"/>
</dbReference>
<keyword evidence="7" id="KW-0564">Palmitate</keyword>
<feature type="transmembrane region" description="Helical" evidence="11">
    <location>
        <begin position="326"/>
        <end position="351"/>
    </location>
</feature>
<dbReference type="InterPro" id="IPR018503">
    <property type="entry name" value="Tetraspanin_CS"/>
</dbReference>
<dbReference type="AlphaFoldDB" id="A0A091D5R1"/>
<evidence type="ECO:0000313" key="14">
    <source>
        <dbReference type="Proteomes" id="UP000028990"/>
    </source>
</evidence>
<reference evidence="13 14" key="1">
    <citation type="submission" date="2013-11" db="EMBL/GenBank/DDBJ databases">
        <title>The Damaraland mole rat (Fukomys damarensis) genome and evolution of African mole rats.</title>
        <authorList>
            <person name="Gladyshev V.N."/>
            <person name="Fang X."/>
        </authorList>
    </citation>
    <scope>NUCLEOTIDE SEQUENCE [LARGE SCALE GENOMIC DNA]</scope>
    <source>
        <tissue evidence="13">Liver</tissue>
    </source>
</reference>
<dbReference type="Gene3D" id="1.10.238.10">
    <property type="entry name" value="EF-hand"/>
    <property type="match status" value="1"/>
</dbReference>
<evidence type="ECO:0000256" key="3">
    <source>
        <dbReference type="ARBA" id="ARBA00022475"/>
    </source>
</evidence>
<feature type="domain" description="EF-hand" evidence="12">
    <location>
        <begin position="62"/>
        <end position="97"/>
    </location>
</feature>
<dbReference type="GO" id="GO:0016477">
    <property type="term" value="P:cell migration"/>
    <property type="evidence" value="ECO:0007669"/>
    <property type="project" value="TreeGrafter"/>
</dbReference>
<dbReference type="PROSITE" id="PS00421">
    <property type="entry name" value="TM4_1"/>
    <property type="match status" value="1"/>
</dbReference>
<evidence type="ECO:0000256" key="7">
    <source>
        <dbReference type="ARBA" id="ARBA00023139"/>
    </source>
</evidence>
<sequence>MASPGKFGAVEAREEEGELEASAGHGGAVLQQAQELFLLCDKEAKGFITRQDLQGLQSDLRLTPEQLEAVFESLDQAHTGFLTAREFCLGLGRFVGLQPAGGATPSPTPEEIFESSDLRGSRDSLDQEEEDEEDVERFCVVLEQLGVVRVLGEQRAVRTLWAQLQLERPELLGSFEDVLLHASACLEAAARPSKADAKVRGRPGRSPPSPAPRPVLCTRHTPIRRDVVAVSRNMQKEKLSLLRQLELLSPASWGTSTHLPYGGAIPSCLIRMGEFNEKTTTCGTVCLKYLLFTFNCCFWLAGLAVMAVGIWTLALKSDYISLLASSTYLATAYILMVAGIVVMVTGVLGCCATFKERRNLLRLYFILLLIIFLLEIIAGVLAYVYYQQLNTELKENLKDTMTKRYHQPGHEGVTSAVDKLQQEFHCCGSNNSQDWHDSEWIRSGQAGKRVVPDSCCKTVVPDCGRRDHASNIYKVEGGCITKLETFIQDHLRVIGAVGIGIACVQVFGMIFTCCLYRSLKLEHY</sequence>
<proteinExistence type="inferred from homology"/>
<dbReference type="SUPFAM" id="SSF48652">
    <property type="entry name" value="Tetraspanin"/>
    <property type="match status" value="1"/>
</dbReference>
<protein>
    <submittedName>
        <fullName evidence="13">CD151 antigen</fullName>
    </submittedName>
</protein>
<accession>A0A091D5R1</accession>
<comment type="subcellular location">
    <subcellularLocation>
        <location evidence="1">Cell membrane</location>
        <topology evidence="1">Multi-pass membrane protein</topology>
    </subcellularLocation>
</comment>
<evidence type="ECO:0000313" key="13">
    <source>
        <dbReference type="EMBL" id="KFO26402.1"/>
    </source>
</evidence>
<dbReference type="InterPro" id="IPR011992">
    <property type="entry name" value="EF-hand-dom_pair"/>
</dbReference>
<dbReference type="GO" id="GO:0005886">
    <property type="term" value="C:plasma membrane"/>
    <property type="evidence" value="ECO:0007669"/>
    <property type="project" value="UniProtKB-SubCell"/>
</dbReference>
<organism evidence="13 14">
    <name type="scientific">Fukomys damarensis</name>
    <name type="common">Damaraland mole rat</name>
    <name type="synonym">Cryptomys damarensis</name>
    <dbReference type="NCBI Taxonomy" id="885580"/>
    <lineage>
        <taxon>Eukaryota</taxon>
        <taxon>Metazoa</taxon>
        <taxon>Chordata</taxon>
        <taxon>Craniata</taxon>
        <taxon>Vertebrata</taxon>
        <taxon>Euteleostomi</taxon>
        <taxon>Mammalia</taxon>
        <taxon>Eutheria</taxon>
        <taxon>Euarchontoglires</taxon>
        <taxon>Glires</taxon>
        <taxon>Rodentia</taxon>
        <taxon>Hystricomorpha</taxon>
        <taxon>Bathyergidae</taxon>
        <taxon>Fukomys</taxon>
    </lineage>
</organism>
<dbReference type="STRING" id="885580.ENSFDAP00000017798"/>
<evidence type="ECO:0000256" key="11">
    <source>
        <dbReference type="SAM" id="Phobius"/>
    </source>
</evidence>
<feature type="transmembrane region" description="Helical" evidence="11">
    <location>
        <begin position="493"/>
        <end position="516"/>
    </location>
</feature>
<feature type="compositionally biased region" description="Basic and acidic residues" evidence="10">
    <location>
        <begin position="116"/>
        <end position="125"/>
    </location>
</feature>
<dbReference type="InterPro" id="IPR008952">
    <property type="entry name" value="Tetraspanin_EC2_sf"/>
</dbReference>
<dbReference type="Pfam" id="PF00335">
    <property type="entry name" value="Tetraspanin"/>
    <property type="match status" value="1"/>
</dbReference>
<dbReference type="EMBL" id="KN123186">
    <property type="protein sequence ID" value="KFO26402.1"/>
    <property type="molecule type" value="Genomic_DNA"/>
</dbReference>
<feature type="region of interest" description="Disordered" evidence="10">
    <location>
        <begin position="1"/>
        <end position="24"/>
    </location>
</feature>
<feature type="region of interest" description="Disordered" evidence="10">
    <location>
        <begin position="100"/>
        <end position="131"/>
    </location>
</feature>
<gene>
    <name evidence="13" type="ORF">H920_12189</name>
</gene>
<feature type="transmembrane region" description="Helical" evidence="11">
    <location>
        <begin position="363"/>
        <end position="386"/>
    </location>
</feature>
<evidence type="ECO:0000256" key="2">
    <source>
        <dbReference type="ARBA" id="ARBA00006840"/>
    </source>
</evidence>
<keyword evidence="4 11" id="KW-0812">Transmembrane</keyword>
<dbReference type="SUPFAM" id="SSF47473">
    <property type="entry name" value="EF-hand"/>
    <property type="match status" value="1"/>
</dbReference>
<evidence type="ECO:0000256" key="4">
    <source>
        <dbReference type="ARBA" id="ARBA00022692"/>
    </source>
</evidence>
<dbReference type="PROSITE" id="PS50222">
    <property type="entry name" value="EF_HAND_2"/>
    <property type="match status" value="1"/>
</dbReference>
<evidence type="ECO:0000256" key="6">
    <source>
        <dbReference type="ARBA" id="ARBA00023136"/>
    </source>
</evidence>
<keyword evidence="5 11" id="KW-1133">Transmembrane helix</keyword>
<evidence type="ECO:0000256" key="1">
    <source>
        <dbReference type="ARBA" id="ARBA00004651"/>
    </source>
</evidence>
<comment type="similarity">
    <text evidence="2">Belongs to the tetraspanin (TM4SF) family.</text>
</comment>
<dbReference type="eggNOG" id="KOG3882">
    <property type="taxonomic scope" value="Eukaryota"/>
</dbReference>
<keyword evidence="6 11" id="KW-0472">Membrane</keyword>
<dbReference type="Gene3D" id="1.10.1450.10">
    <property type="entry name" value="Tetraspanin"/>
    <property type="match status" value="1"/>
</dbReference>